<dbReference type="GO" id="GO:0005254">
    <property type="term" value="F:chloride channel activity"/>
    <property type="evidence" value="ECO:0007669"/>
    <property type="project" value="InterPro"/>
</dbReference>
<keyword evidence="2" id="KW-1133">Transmembrane helix</keyword>
<sequence>MFIATIVTIVFHNCAPFREAVKGFNILWGQLLSVTTFTLTFFLNVSYALWRKCQELSRRLQGRLNDLGMTLAAHAERTTPANPDDPSVYTPAARQFLELIARYVRVFNLLTYASFTRSHRPVLTPRGMRRLVERGVLTSQEMQILVDTELPPTMRHNALILWIIRLFVEGMRAGHVVGGDGFEQQFMEKIHVIRAQYGAIGDELQGRMPLAYAHIVQVLVDVILWMYPFQALSSGMPSVLGVVGCGLLTMCYQGLFDLAKQFLDPYDNENYGKGEDPLCVDTLIAETNAGSVRWMHGLEKQPFSSQRLRDGELFNSLLPVRGYSVEELQERKEREEAEKQKREQERLEREEVERKLKDIEEREKEKEEGKLKEIEKQRQKEEEEDSEIARSKEEEAREKGEEGSNKLSEVDDTVVVDSNLTENFDGISGMNATYKKTVTEIRDVEEVNGNFVNQEEDEEGYEEEAKVHKVFSLKGGIPVTLDENPDDEIISNITNGDNDEIVGLGNVTIENETAKNILEEEEKTEDVMIAQDNDETIDNLINDDITINTEEVKPVKINSDTAPINGGMSMSISDKEKTIQSAKKEPLNDDKEKGTVDDDLYKMVDFDMYTDLLLLDDVGPDGQEYRLSQILADEDWEEDSVYDEEEFDIPLTYEDYTQKAADIIEAAEDELLETAEILQASPGAEATMDVRPKDGSASSTPTLDSPPKKRVADKPIKKKPESQPAYDQTRLDGVSQLWGAAPEVLDLYRPDEPPPLQLNDTMFNGISQLWGEAPMLSGEDLSDSYKSIGFDSISQMWGEPHGSPYSEEGKGQDSKSASKRDPSAYDELDWFEEVGPDGKEYRLSQMLADEEDWEEEPEPVASSPMSLEDYSKQAAELIEAASDELLETEAILNAPLGAETNYADDDDEEEKAAPAGSETSAVAEAVMAAAEKARLATEKEMIADIDETLAVLEMDEVEQNDESSIAEELSEGGGTLDTSNEENTAGSEMKGNEHESDVGMQFENEGSIKGKDVK</sequence>
<gene>
    <name evidence="3" type="ORF">DBRI1063_LOCUS19801</name>
</gene>
<feature type="compositionally biased region" description="Basic and acidic residues" evidence="1">
    <location>
        <begin position="706"/>
        <end position="721"/>
    </location>
</feature>
<dbReference type="EMBL" id="HBGN01030761">
    <property type="protein sequence ID" value="CAD9347266.1"/>
    <property type="molecule type" value="Transcribed_RNA"/>
</dbReference>
<protein>
    <submittedName>
        <fullName evidence="3">Uncharacterized protein</fullName>
    </submittedName>
</protein>
<reference evidence="3" key="1">
    <citation type="submission" date="2021-01" db="EMBL/GenBank/DDBJ databases">
        <authorList>
            <person name="Corre E."/>
            <person name="Pelletier E."/>
            <person name="Niang G."/>
            <person name="Scheremetjew M."/>
            <person name="Finn R."/>
            <person name="Kale V."/>
            <person name="Holt S."/>
            <person name="Cochrane G."/>
            <person name="Meng A."/>
            <person name="Brown T."/>
            <person name="Cohen L."/>
        </authorList>
    </citation>
    <scope>NUCLEOTIDE SEQUENCE</scope>
    <source>
        <strain evidence="3">Pop2</strain>
    </source>
</reference>
<keyword evidence="2" id="KW-0472">Membrane</keyword>
<proteinExistence type="predicted"/>
<feature type="region of interest" description="Disordered" evidence="1">
    <location>
        <begin position="680"/>
        <end position="733"/>
    </location>
</feature>
<feature type="region of interest" description="Disordered" evidence="1">
    <location>
        <begin position="953"/>
        <end position="1014"/>
    </location>
</feature>
<feature type="compositionally biased region" description="Basic and acidic residues" evidence="1">
    <location>
        <begin position="328"/>
        <end position="404"/>
    </location>
</feature>
<name>A0A7S2EPB0_9STRA</name>
<feature type="compositionally biased region" description="Acidic residues" evidence="1">
    <location>
        <begin position="848"/>
        <end position="858"/>
    </location>
</feature>
<feature type="compositionally biased region" description="Polar residues" evidence="1">
    <location>
        <begin position="976"/>
        <end position="986"/>
    </location>
</feature>
<evidence type="ECO:0000313" key="3">
    <source>
        <dbReference type="EMBL" id="CAD9347266.1"/>
    </source>
</evidence>
<feature type="region of interest" description="Disordered" evidence="1">
    <location>
        <begin position="328"/>
        <end position="408"/>
    </location>
</feature>
<feature type="region of interest" description="Disordered" evidence="1">
    <location>
        <begin position="896"/>
        <end position="920"/>
    </location>
</feature>
<accession>A0A7S2EPB0</accession>
<feature type="region of interest" description="Disordered" evidence="1">
    <location>
        <begin position="796"/>
        <end position="869"/>
    </location>
</feature>
<feature type="compositionally biased region" description="Acidic residues" evidence="1">
    <location>
        <begin position="953"/>
        <end position="970"/>
    </location>
</feature>
<feature type="compositionally biased region" description="Basic and acidic residues" evidence="1">
    <location>
        <begin position="807"/>
        <end position="823"/>
    </location>
</feature>
<keyword evidence="2" id="KW-0812">Transmembrane</keyword>
<dbReference type="AlphaFoldDB" id="A0A7S2EPB0"/>
<evidence type="ECO:0000256" key="2">
    <source>
        <dbReference type="SAM" id="Phobius"/>
    </source>
</evidence>
<feature type="transmembrane region" description="Helical" evidence="2">
    <location>
        <begin position="26"/>
        <end position="50"/>
    </location>
</feature>
<organism evidence="3">
    <name type="scientific">Ditylum brightwellii</name>
    <dbReference type="NCBI Taxonomy" id="49249"/>
    <lineage>
        <taxon>Eukaryota</taxon>
        <taxon>Sar</taxon>
        <taxon>Stramenopiles</taxon>
        <taxon>Ochrophyta</taxon>
        <taxon>Bacillariophyta</taxon>
        <taxon>Mediophyceae</taxon>
        <taxon>Lithodesmiophycidae</taxon>
        <taxon>Lithodesmiales</taxon>
        <taxon>Lithodesmiaceae</taxon>
        <taxon>Ditylum</taxon>
    </lineage>
</organism>
<evidence type="ECO:0000256" key="1">
    <source>
        <dbReference type="SAM" id="MobiDB-lite"/>
    </source>
</evidence>
<feature type="compositionally biased region" description="Acidic residues" evidence="1">
    <location>
        <begin position="824"/>
        <end position="835"/>
    </location>
</feature>